<sequence length="90" mass="10229">MNKNNFLQHIKVRICYDKELKMITKKDFENAIVSEGINFVTFLHFIFSSYPDITKKFPPGTLGFKLNGKAPGGYDILQDGDILELVTSLT</sequence>
<evidence type="ECO:0008006" key="3">
    <source>
        <dbReference type="Google" id="ProtNLM"/>
    </source>
</evidence>
<dbReference type="EMBL" id="MHOO01000011">
    <property type="protein sequence ID" value="OGZ63847.1"/>
    <property type="molecule type" value="Genomic_DNA"/>
</dbReference>
<gene>
    <name evidence="1" type="ORF">A2730_00985</name>
</gene>
<dbReference type="STRING" id="1802202.A2730_00985"/>
<accession>A0A1G2HMW6</accession>
<evidence type="ECO:0000313" key="2">
    <source>
        <dbReference type="Proteomes" id="UP000176855"/>
    </source>
</evidence>
<protein>
    <recommendedName>
        <fullName evidence="3">Ubiquitin Mut7-C domain-containing protein</fullName>
    </recommendedName>
</protein>
<evidence type="ECO:0000313" key="1">
    <source>
        <dbReference type="EMBL" id="OGZ63847.1"/>
    </source>
</evidence>
<proteinExistence type="predicted"/>
<dbReference type="Proteomes" id="UP000176855">
    <property type="component" value="Unassembled WGS sequence"/>
</dbReference>
<dbReference type="AlphaFoldDB" id="A0A1G2HMW6"/>
<comment type="caution">
    <text evidence="1">The sequence shown here is derived from an EMBL/GenBank/DDBJ whole genome shotgun (WGS) entry which is preliminary data.</text>
</comment>
<reference evidence="1 2" key="1">
    <citation type="journal article" date="2016" name="Nat. Commun.">
        <title>Thousands of microbial genomes shed light on interconnected biogeochemical processes in an aquifer system.</title>
        <authorList>
            <person name="Anantharaman K."/>
            <person name="Brown C.T."/>
            <person name="Hug L.A."/>
            <person name="Sharon I."/>
            <person name="Castelle C.J."/>
            <person name="Probst A.J."/>
            <person name="Thomas B.C."/>
            <person name="Singh A."/>
            <person name="Wilkins M.J."/>
            <person name="Karaoz U."/>
            <person name="Brodie E.L."/>
            <person name="Williams K.H."/>
            <person name="Hubbard S.S."/>
            <person name="Banfield J.F."/>
        </authorList>
    </citation>
    <scope>NUCLEOTIDE SEQUENCE [LARGE SCALE GENOMIC DNA]</scope>
</reference>
<name>A0A1G2HMW6_9BACT</name>
<organism evidence="1 2">
    <name type="scientific">Candidatus Staskawiczbacteria bacterium RIFCSPHIGHO2_01_FULL_39_25</name>
    <dbReference type="NCBI Taxonomy" id="1802202"/>
    <lineage>
        <taxon>Bacteria</taxon>
        <taxon>Candidatus Staskawicziibacteriota</taxon>
    </lineage>
</organism>